<keyword evidence="2" id="KW-1185">Reference proteome</keyword>
<dbReference type="SUPFAM" id="SSF109604">
    <property type="entry name" value="HD-domain/PDEase-like"/>
    <property type="match status" value="2"/>
</dbReference>
<dbReference type="GO" id="GO:0008832">
    <property type="term" value="F:dGTPase activity"/>
    <property type="evidence" value="ECO:0007669"/>
    <property type="project" value="TreeGrafter"/>
</dbReference>
<dbReference type="GO" id="GO:0045088">
    <property type="term" value="P:regulation of innate immune response"/>
    <property type="evidence" value="ECO:0007669"/>
    <property type="project" value="TreeGrafter"/>
</dbReference>
<protein>
    <submittedName>
        <fullName evidence="1">Deoxynucleoside triphosphate triphosphohydrolase SAMHD1 isoform X1</fullName>
    </submittedName>
</protein>
<proteinExistence type="predicted"/>
<dbReference type="InterPro" id="IPR050135">
    <property type="entry name" value="dGTPase-like"/>
</dbReference>
<dbReference type="Proteomes" id="UP001205998">
    <property type="component" value="Unassembled WGS sequence"/>
</dbReference>
<dbReference type="GO" id="GO:0006203">
    <property type="term" value="P:dGTP catabolic process"/>
    <property type="evidence" value="ECO:0007669"/>
    <property type="project" value="TreeGrafter"/>
</dbReference>
<name>A0AAD5FK15_SILAS</name>
<dbReference type="EMBL" id="MU551655">
    <property type="protein sequence ID" value="KAI5619930.1"/>
    <property type="molecule type" value="Genomic_DNA"/>
</dbReference>
<evidence type="ECO:0000313" key="2">
    <source>
        <dbReference type="Proteomes" id="UP001205998"/>
    </source>
</evidence>
<accession>A0AAD5FK15</accession>
<sequence length="318" mass="36922">MYPCYALEGRGPHSPITGLKLDRMSEVFNDPVHGHIELHPLLVKIIDTPQFQRLRDSYHLGIRNSSDHLRFLKFARVCEVNGKRIICARDKKVQVIGSKADAKEAGKKGCAELNREADSGSRFRETIQGADSGSRWKRIICARDKEVHDLYEMFHTRHTLHRRAYQHRVTKIIEEMISEALVKADPHIEIEGSKKKKFKMSEAIDDMEAYTKLTDHVFEQILYSSDPKLNEAQSILKNILCRRLYKCVGQTTPKTAIYVSKVFGMDYGKKEENPINSVYFYRKNNPNIAFRIPKEKVLIKCHFFITLYTNICWVWCTL</sequence>
<dbReference type="GO" id="GO:0051607">
    <property type="term" value="P:defense response to virus"/>
    <property type="evidence" value="ECO:0007669"/>
    <property type="project" value="TreeGrafter"/>
</dbReference>
<evidence type="ECO:0000313" key="1">
    <source>
        <dbReference type="EMBL" id="KAI5619930.1"/>
    </source>
</evidence>
<dbReference type="AlphaFoldDB" id="A0AAD5FK15"/>
<reference evidence="1" key="1">
    <citation type="submission" date="2018-07" db="EMBL/GenBank/DDBJ databases">
        <title>Comparative genomics of catfishes provides insights into carnivory and benthic adaptation.</title>
        <authorList>
            <person name="Zhang Y."/>
            <person name="Wang D."/>
            <person name="Peng Z."/>
            <person name="Zheng S."/>
            <person name="Shao F."/>
            <person name="Tao W."/>
        </authorList>
    </citation>
    <scope>NUCLEOTIDE SEQUENCE</scope>
    <source>
        <strain evidence="1">Chongqing</strain>
    </source>
</reference>
<dbReference type="GO" id="GO:0005634">
    <property type="term" value="C:nucleus"/>
    <property type="evidence" value="ECO:0007669"/>
    <property type="project" value="TreeGrafter"/>
</dbReference>
<dbReference type="Gene3D" id="1.10.3210.10">
    <property type="entry name" value="Hypothetical protein af1432"/>
    <property type="match status" value="3"/>
</dbReference>
<organism evidence="1 2">
    <name type="scientific">Silurus asotus</name>
    <name type="common">Amur catfish</name>
    <name type="synonym">Parasilurus asotus</name>
    <dbReference type="NCBI Taxonomy" id="30991"/>
    <lineage>
        <taxon>Eukaryota</taxon>
        <taxon>Metazoa</taxon>
        <taxon>Chordata</taxon>
        <taxon>Craniata</taxon>
        <taxon>Vertebrata</taxon>
        <taxon>Euteleostomi</taxon>
        <taxon>Actinopterygii</taxon>
        <taxon>Neopterygii</taxon>
        <taxon>Teleostei</taxon>
        <taxon>Ostariophysi</taxon>
        <taxon>Siluriformes</taxon>
        <taxon>Siluridae</taxon>
        <taxon>Silurus</taxon>
    </lineage>
</organism>
<dbReference type="PANTHER" id="PTHR11373:SF4">
    <property type="entry name" value="DEOXYNUCLEOSIDE TRIPHOSPHATE TRIPHOSPHOHYDROLASE SAMHD1"/>
    <property type="match status" value="1"/>
</dbReference>
<dbReference type="PANTHER" id="PTHR11373">
    <property type="entry name" value="DEOXYNUCLEOSIDE TRIPHOSPHATE TRIPHOSPHOHYDROLASE"/>
    <property type="match status" value="1"/>
</dbReference>
<comment type="caution">
    <text evidence="1">The sequence shown here is derived from an EMBL/GenBank/DDBJ whole genome shotgun (WGS) entry which is preliminary data.</text>
</comment>
<gene>
    <name evidence="1" type="ORF">C0J50_20513</name>
</gene>